<keyword evidence="2" id="KW-1185">Reference proteome</keyword>
<evidence type="ECO:0000313" key="2">
    <source>
        <dbReference type="Proteomes" id="UP000277212"/>
    </source>
</evidence>
<reference evidence="1 2" key="1">
    <citation type="submission" date="2017-06" db="EMBL/GenBank/DDBJ databases">
        <title>Comparative genomic analysis of Ambrosia Fusariam Clade fungi.</title>
        <authorList>
            <person name="Stajich J.E."/>
            <person name="Carrillo J."/>
            <person name="Kijimoto T."/>
            <person name="Eskalen A."/>
            <person name="O'Donnell K."/>
            <person name="Kasson M."/>
        </authorList>
    </citation>
    <scope>NUCLEOTIDE SEQUENCE [LARGE SCALE GENOMIC DNA]</scope>
    <source>
        <strain evidence="1">UCR3666</strain>
    </source>
</reference>
<comment type="caution">
    <text evidence="1">The sequence shown here is derived from an EMBL/GenBank/DDBJ whole genome shotgun (WGS) entry which is preliminary data.</text>
</comment>
<evidence type="ECO:0000313" key="1">
    <source>
        <dbReference type="EMBL" id="RMJ00615.1"/>
    </source>
</evidence>
<protein>
    <submittedName>
        <fullName evidence="1">Uncharacterized protein</fullName>
    </submittedName>
</protein>
<accession>A0A3M2R651</accession>
<dbReference type="Proteomes" id="UP000277212">
    <property type="component" value="Unassembled WGS sequence"/>
</dbReference>
<gene>
    <name evidence="1" type="ORF">CDV36_015832</name>
</gene>
<sequence>MRVAVSRFDGSSTWARVFLLVRTTRHYTHSRKQPTLIPAWSAFQHSGEPILKVLMVSASRSNQFFKVGNASGFPGLTGLLDGLKEGLLQFMILAEAAVPGMARLASLLGPCRTTRLDRNHTARLENNGADKASAAITVLKNVHTGEEIDFFPATAGAAAQLAGSGVGRILAELGMSTRGTASQRKQRMPLAIGVITRSGFGPIQ</sequence>
<organism evidence="1 2">
    <name type="scientific">Fusarium kuroshium</name>
    <dbReference type="NCBI Taxonomy" id="2010991"/>
    <lineage>
        <taxon>Eukaryota</taxon>
        <taxon>Fungi</taxon>
        <taxon>Dikarya</taxon>
        <taxon>Ascomycota</taxon>
        <taxon>Pezizomycotina</taxon>
        <taxon>Sordariomycetes</taxon>
        <taxon>Hypocreomycetidae</taxon>
        <taxon>Hypocreales</taxon>
        <taxon>Nectriaceae</taxon>
        <taxon>Fusarium</taxon>
        <taxon>Fusarium solani species complex</taxon>
    </lineage>
</organism>
<name>A0A3M2R651_9HYPO</name>
<dbReference type="EMBL" id="NKUJ01000674">
    <property type="protein sequence ID" value="RMJ00615.1"/>
    <property type="molecule type" value="Genomic_DNA"/>
</dbReference>
<dbReference type="AlphaFoldDB" id="A0A3M2R651"/>
<proteinExistence type="predicted"/>